<dbReference type="EMBL" id="LWMT01000287">
    <property type="protein sequence ID" value="KZX10084.1"/>
    <property type="molecule type" value="Genomic_DNA"/>
</dbReference>
<dbReference type="STRING" id="55758.MBFIL_18950"/>
<keyword evidence="5" id="KW-0255">Endonuclease</keyword>
<protein>
    <submittedName>
        <fullName evidence="5">tRNA(FMet)-specific endonuclease VapC</fullName>
    </submittedName>
</protein>
<evidence type="ECO:0000256" key="1">
    <source>
        <dbReference type="ARBA" id="ARBA00022722"/>
    </source>
</evidence>
<dbReference type="Gene3D" id="3.40.50.1010">
    <property type="entry name" value="5'-nuclease"/>
    <property type="match status" value="1"/>
</dbReference>
<comment type="caution">
    <text evidence="5">The sequence shown here is derived from an EMBL/GenBank/DDBJ whole genome shotgun (WGS) entry which is preliminary data.</text>
</comment>
<keyword evidence="1" id="KW-0540">Nuclease</keyword>
<evidence type="ECO:0000256" key="2">
    <source>
        <dbReference type="ARBA" id="ARBA00022723"/>
    </source>
</evidence>
<dbReference type="GO" id="GO:0004521">
    <property type="term" value="F:RNA endonuclease activity"/>
    <property type="evidence" value="ECO:0007669"/>
    <property type="project" value="TreeGrafter"/>
</dbReference>
<dbReference type="GO" id="GO:0016787">
    <property type="term" value="F:hydrolase activity"/>
    <property type="evidence" value="ECO:0007669"/>
    <property type="project" value="UniProtKB-KW"/>
</dbReference>
<dbReference type="InterPro" id="IPR039907">
    <property type="entry name" value="NOB1"/>
</dbReference>
<dbReference type="GO" id="GO:0030688">
    <property type="term" value="C:preribosome, small subunit precursor"/>
    <property type="evidence" value="ECO:0007669"/>
    <property type="project" value="TreeGrafter"/>
</dbReference>
<evidence type="ECO:0000313" key="5">
    <source>
        <dbReference type="EMBL" id="KZX10084.1"/>
    </source>
</evidence>
<reference evidence="5 6" key="1">
    <citation type="submission" date="2016-04" db="EMBL/GenBank/DDBJ databases">
        <title>Genome sequence of Methanobrevibacter filiformis DSM 11501.</title>
        <authorList>
            <person name="Poehlein A."/>
            <person name="Seedorf H."/>
            <person name="Daniel R."/>
        </authorList>
    </citation>
    <scope>NUCLEOTIDE SEQUENCE [LARGE SCALE GENOMIC DNA]</scope>
    <source>
        <strain evidence="5 6">DSM 11501</strain>
    </source>
</reference>
<proteinExistence type="predicted"/>
<sequence length="169" mass="19073">MDKNEKTAYILDASAFIGGFEPKSSLNFTIPEITDEVKDMKSKLILEEAINENKLTIKEPSQISNEKIDNVISNSGDNLRLSGADKKLLSLALDLSNEMIVKIITDDYSIQNVAKILNIIYESILTEGIKGVYNWAKTCNGCRKEYEDSYPHDDCEICGSKIFKKRIKR</sequence>
<evidence type="ECO:0000256" key="3">
    <source>
        <dbReference type="ARBA" id="ARBA00022801"/>
    </source>
</evidence>
<organism evidence="5 6">
    <name type="scientific">Methanobrevibacter filiformis</name>
    <dbReference type="NCBI Taxonomy" id="55758"/>
    <lineage>
        <taxon>Archaea</taxon>
        <taxon>Methanobacteriati</taxon>
        <taxon>Methanobacteriota</taxon>
        <taxon>Methanomada group</taxon>
        <taxon>Methanobacteria</taxon>
        <taxon>Methanobacteriales</taxon>
        <taxon>Methanobacteriaceae</taxon>
        <taxon>Methanobrevibacter</taxon>
    </lineage>
</organism>
<dbReference type="OrthoDB" id="27944at2157"/>
<name>A0A165Z061_9EURY</name>
<dbReference type="GO" id="GO:0030490">
    <property type="term" value="P:maturation of SSU-rRNA"/>
    <property type="evidence" value="ECO:0007669"/>
    <property type="project" value="TreeGrafter"/>
</dbReference>
<dbReference type="Gene3D" id="2.20.28.10">
    <property type="match status" value="1"/>
</dbReference>
<keyword evidence="2" id="KW-0479">Metal-binding</keyword>
<dbReference type="AlphaFoldDB" id="A0A165Z061"/>
<dbReference type="Proteomes" id="UP000077066">
    <property type="component" value="Unassembled WGS sequence"/>
</dbReference>
<evidence type="ECO:0000313" key="6">
    <source>
        <dbReference type="Proteomes" id="UP000077066"/>
    </source>
</evidence>
<dbReference type="GO" id="GO:0046872">
    <property type="term" value="F:metal ion binding"/>
    <property type="evidence" value="ECO:0007669"/>
    <property type="project" value="UniProtKB-KW"/>
</dbReference>
<keyword evidence="6" id="KW-1185">Reference proteome</keyword>
<dbReference type="CDD" id="cd09876">
    <property type="entry name" value="PIN_Nob1-like"/>
    <property type="match status" value="1"/>
</dbReference>
<dbReference type="PATRIC" id="fig|55758.3.peg.2113"/>
<dbReference type="PANTHER" id="PTHR12814">
    <property type="entry name" value="RNA-BINDING PROTEIN NOB1"/>
    <property type="match status" value="1"/>
</dbReference>
<dbReference type="RefSeq" id="WP_066973980.1">
    <property type="nucleotide sequence ID" value="NZ_LWMT01000287.1"/>
</dbReference>
<evidence type="ECO:0000259" key="4">
    <source>
        <dbReference type="Pfam" id="PF17146"/>
    </source>
</evidence>
<feature type="domain" description="Ribonuclease PIN" evidence="4">
    <location>
        <begin position="10"/>
        <end position="95"/>
    </location>
</feature>
<accession>A0A165Z061</accession>
<keyword evidence="3" id="KW-0378">Hydrolase</keyword>
<dbReference type="NCBIfam" id="NF009145">
    <property type="entry name" value="PRK12496.1-2"/>
    <property type="match status" value="1"/>
</dbReference>
<gene>
    <name evidence="5" type="primary">vapC_11</name>
    <name evidence="5" type="ORF">MBFIL_18950</name>
</gene>
<dbReference type="PANTHER" id="PTHR12814:SF2">
    <property type="entry name" value="RNA-BINDING PROTEIN NOB1"/>
    <property type="match status" value="1"/>
</dbReference>
<dbReference type="Pfam" id="PF17146">
    <property type="entry name" value="PIN_6"/>
    <property type="match status" value="1"/>
</dbReference>
<dbReference type="InterPro" id="IPR033411">
    <property type="entry name" value="Ribonuclease_PIN"/>
</dbReference>